<protein>
    <submittedName>
        <fullName evidence="2">Unannotated protein</fullName>
    </submittedName>
</protein>
<gene>
    <name evidence="2" type="ORF">UFOPK2975_00843</name>
</gene>
<name>A0A6J6XA32_9ZZZZ</name>
<accession>A0A6J6XA32</accession>
<feature type="compositionally biased region" description="Basic and acidic residues" evidence="1">
    <location>
        <begin position="125"/>
        <end position="135"/>
    </location>
</feature>
<evidence type="ECO:0000256" key="1">
    <source>
        <dbReference type="SAM" id="MobiDB-lite"/>
    </source>
</evidence>
<evidence type="ECO:0000313" key="2">
    <source>
        <dbReference type="EMBL" id="CAB4793961.1"/>
    </source>
</evidence>
<dbReference type="EMBL" id="CAFAAG010000058">
    <property type="protein sequence ID" value="CAB4793961.1"/>
    <property type="molecule type" value="Genomic_DNA"/>
</dbReference>
<feature type="compositionally biased region" description="Basic and acidic residues" evidence="1">
    <location>
        <begin position="55"/>
        <end position="68"/>
    </location>
</feature>
<feature type="region of interest" description="Disordered" evidence="1">
    <location>
        <begin position="55"/>
        <end position="111"/>
    </location>
</feature>
<sequence length="200" mass="22441">MAQQCERPGCAQPAAVEYIIDPHSLLLTLQNYEVVGDERRSALCVTHGDRMSVPKGWSIDDRREDPPRLFKTPKSGVSPEKASAKKSATETKTKKKPVVRPMLFQSDKQDVEEVQEVRAPAAKPVVRDADLEETKAMPWTPQFDRTDDLGGVLRPKGKLLSRAFGLDETIEYPRPVVDDEVDDVPAVELEREAFNEFDIP</sequence>
<dbReference type="AlphaFoldDB" id="A0A6J6XA32"/>
<proteinExistence type="predicted"/>
<reference evidence="2" key="1">
    <citation type="submission" date="2020-05" db="EMBL/GenBank/DDBJ databases">
        <authorList>
            <person name="Chiriac C."/>
            <person name="Salcher M."/>
            <person name="Ghai R."/>
            <person name="Kavagutti S V."/>
        </authorList>
    </citation>
    <scope>NUCLEOTIDE SEQUENCE</scope>
</reference>
<feature type="region of interest" description="Disordered" evidence="1">
    <location>
        <begin position="125"/>
        <end position="152"/>
    </location>
</feature>
<organism evidence="2">
    <name type="scientific">freshwater metagenome</name>
    <dbReference type="NCBI Taxonomy" id="449393"/>
    <lineage>
        <taxon>unclassified sequences</taxon>
        <taxon>metagenomes</taxon>
        <taxon>ecological metagenomes</taxon>
    </lineage>
</organism>